<name>A0A8J6XJ70_9CYAN</name>
<accession>A0A8J6XJ70</accession>
<feature type="compositionally biased region" description="Low complexity" evidence="2">
    <location>
        <begin position="385"/>
        <end position="401"/>
    </location>
</feature>
<evidence type="ECO:0000313" key="6">
    <source>
        <dbReference type="Proteomes" id="UP000629098"/>
    </source>
</evidence>
<dbReference type="InterPro" id="IPR050811">
    <property type="entry name" value="Phosphate_ABC_transporter"/>
</dbReference>
<comment type="caution">
    <text evidence="5">The sequence shown here is derived from an EMBL/GenBank/DDBJ whole genome shotgun (WGS) entry which is preliminary data.</text>
</comment>
<keyword evidence="3" id="KW-0472">Membrane</keyword>
<dbReference type="PANTHER" id="PTHR30570">
    <property type="entry name" value="PERIPLASMIC PHOSPHATE BINDING COMPONENT OF PHOSPHATE ABC TRANSPORTER"/>
    <property type="match status" value="1"/>
</dbReference>
<feature type="transmembrane region" description="Helical" evidence="3">
    <location>
        <begin position="352"/>
        <end position="372"/>
    </location>
</feature>
<evidence type="ECO:0000256" key="1">
    <source>
        <dbReference type="ARBA" id="ARBA00022729"/>
    </source>
</evidence>
<keyword evidence="6" id="KW-1185">Reference proteome</keyword>
<dbReference type="InterPro" id="IPR024370">
    <property type="entry name" value="PBP_domain"/>
</dbReference>
<feature type="compositionally biased region" description="Low complexity" evidence="2">
    <location>
        <begin position="308"/>
        <end position="334"/>
    </location>
</feature>
<keyword evidence="1" id="KW-0732">Signal</keyword>
<dbReference type="SUPFAM" id="SSF53850">
    <property type="entry name" value="Periplasmic binding protein-like II"/>
    <property type="match status" value="1"/>
</dbReference>
<dbReference type="InterPro" id="IPR032585">
    <property type="entry name" value="DUF4912"/>
</dbReference>
<protein>
    <submittedName>
        <fullName evidence="5">DUF4912 domain-containing protein</fullName>
    </submittedName>
</protein>
<feature type="region of interest" description="Disordered" evidence="2">
    <location>
        <begin position="385"/>
        <end position="442"/>
    </location>
</feature>
<evidence type="ECO:0000313" key="5">
    <source>
        <dbReference type="EMBL" id="MBD2774115.1"/>
    </source>
</evidence>
<feature type="domain" description="PBP" evidence="4">
    <location>
        <begin position="58"/>
        <end position="287"/>
    </location>
</feature>
<keyword evidence="3" id="KW-0812">Transmembrane</keyword>
<dbReference type="Pfam" id="PF16258">
    <property type="entry name" value="DUF4912"/>
    <property type="match status" value="5"/>
</dbReference>
<keyword evidence="3" id="KW-1133">Transmembrane helix</keyword>
<gene>
    <name evidence="5" type="ORF">ICL16_19050</name>
</gene>
<dbReference type="PANTHER" id="PTHR30570:SF1">
    <property type="entry name" value="PHOSPHATE-BINDING PROTEIN PSTS"/>
    <property type="match status" value="1"/>
</dbReference>
<evidence type="ECO:0000256" key="2">
    <source>
        <dbReference type="SAM" id="MobiDB-lite"/>
    </source>
</evidence>
<dbReference type="Proteomes" id="UP000629098">
    <property type="component" value="Unassembled WGS sequence"/>
</dbReference>
<dbReference type="EMBL" id="JACXAE010000064">
    <property type="protein sequence ID" value="MBD2774115.1"/>
    <property type="molecule type" value="Genomic_DNA"/>
</dbReference>
<dbReference type="Gene3D" id="3.40.190.10">
    <property type="entry name" value="Periplasmic binding protein-like II"/>
    <property type="match status" value="2"/>
</dbReference>
<reference evidence="5" key="1">
    <citation type="submission" date="2020-09" db="EMBL/GenBank/DDBJ databases">
        <title>Iningainema tapete sp. nov. (Scytonemataceae, Cyanobacteria) from greenhouses in central Florida (USA) produces two types of nodularin with biosynthetic potential for microcystin-LR and anabaenopeptins.</title>
        <authorList>
            <person name="Berthold D.E."/>
            <person name="Lefler F.W."/>
            <person name="Huang I.-S."/>
            <person name="Abdulla H."/>
            <person name="Zimba P.V."/>
            <person name="Laughinghouse H.D. IV."/>
        </authorList>
    </citation>
    <scope>NUCLEOTIDE SEQUENCE</scope>
    <source>
        <strain evidence="5">BLCCT55</strain>
    </source>
</reference>
<evidence type="ECO:0000259" key="4">
    <source>
        <dbReference type="Pfam" id="PF12849"/>
    </source>
</evidence>
<feature type="compositionally biased region" description="Low complexity" evidence="2">
    <location>
        <begin position="409"/>
        <end position="440"/>
    </location>
</feature>
<dbReference type="Pfam" id="PF12849">
    <property type="entry name" value="PBP_like_2"/>
    <property type="match status" value="1"/>
</dbReference>
<proteinExistence type="predicted"/>
<sequence>MKMFRSKNHSRKKFVQILVVVLALTATPKLLSLSSTLLEPVFAQSNSPSPIPLPQSLPSGTTVKVDGSSSMRVINEALKKRFEEKFSGTKVELASGGTDQALAALLRGDINLAAVGRPLTNQEKAQGLITTPISREKIAIIVGSDNPFNQNLTFDQFAKMFRGEITDWKQVGGKPGQIKFIDHPEFSDTRRSLSTYDNFKKFPFKNGANTTRLAQDDTTTIVQALGKDGISYAIADQVINLPNVRVIPMHKTLPNDPRYPYSQPRGYVSRKENAAVGTLAYLGFATSAPGQEIVAAAKQQEAEAVRQTTTTTAPSPASPVATTTPNPGATTETALVPPSSSNTIAVEREREFPWWLLLLAGIPLLGLLWWLLRRGQGGTAVVEDNYTTPRTTSTNTNLTGTIPPTSVNTTITDTTAPITNTTTTQDTTRETTPSETPVTPVGFGVDRATGLGIAGLTTGALGAGAILAGRRLGSRITLEPHNLREANAIWSAPQADRDLAKQQGGRQFQLRVYDVTGINLDTQAPHNMQSYDCDEISQQRLISIPRSDRDYVAEIGYVTPEDRWLLLARSNPVRIAAPPVEQPTHHAEQQPTEALASNITLELRDSREAEAVWFAPQAHRDAAKQQGGRRFQLRIYDATNINLDTPLLYSTQSYDCDELERSQRIIPIAQSDHDYVAEIGYLTTWGQWLILARSNTVRVNSISETITPEIPEPPEVDPVEPRERLLTTTGSNGLTQNQLDPNIAIPGVAGVIATGAAGAIATGAAARHLPSSRITLEPSTLNQANAQWLVPPADQEWALQQGGQQFELRIYDATNIDEDTQPTRIVQSYECDEHTQQQQVLLPESDRDYVAEIGYLTEDEEWLRLARSNRVRITTTTSSPTRIQESPNNLTNNQSNLNIAIPAVAGAIATGAVRRHSLSSRITLEPISSTEANAQWLVPPADREWALQQGGQQFELRIYDATNTAMHTQPARIVQSYECDENIQDYQISLPASDRDYVAEIGYLTEDEEWLRLACSNTVRIVGVTSHDEITQHQINNTIHESSTAQTQSRVAVTNDSEQNLWVQWFVESAERETAYHQGGQTFQLRIYDATHINLDTQLAQNVYFYNCDESSKQCLVSVPVGDRDYVAEIGYVTSSDQWLRIARSNHVRVPSFEIQHNRVTQRSGCKVQHLTIHSRHNCFLLGNEQMRKLQETAVTKTLEPGIYVVRIKSGSFGESEASLTNQPIVLLWIYGRIINKKTNLLVPATWSSLNGYDDTLTLEVVETSNLCAFFFDSFVDDNDGEIIVSVIRLYSNN</sequence>
<evidence type="ECO:0000256" key="3">
    <source>
        <dbReference type="SAM" id="Phobius"/>
    </source>
</evidence>
<feature type="region of interest" description="Disordered" evidence="2">
    <location>
        <begin position="304"/>
        <end position="337"/>
    </location>
</feature>
<organism evidence="5 6">
    <name type="scientific">Iningainema tapete BLCC-T55</name>
    <dbReference type="NCBI Taxonomy" id="2748662"/>
    <lineage>
        <taxon>Bacteria</taxon>
        <taxon>Bacillati</taxon>
        <taxon>Cyanobacteriota</taxon>
        <taxon>Cyanophyceae</taxon>
        <taxon>Nostocales</taxon>
        <taxon>Scytonemataceae</taxon>
        <taxon>Iningainema tapete</taxon>
    </lineage>
</organism>